<feature type="domain" description="Phage integrase SAM-like" evidence="2">
    <location>
        <begin position="224"/>
        <end position="313"/>
    </location>
</feature>
<dbReference type="EMBL" id="CP003985">
    <property type="protein sequence ID" value="AGF77802.1"/>
    <property type="molecule type" value="Genomic_DNA"/>
</dbReference>
<proteinExistence type="predicted"/>
<dbReference type="Proteomes" id="UP000011721">
    <property type="component" value="Chromosome"/>
</dbReference>
<dbReference type="Pfam" id="PF20172">
    <property type="entry name" value="DUF6538"/>
    <property type="match status" value="1"/>
</dbReference>
<dbReference type="GO" id="GO:0003677">
    <property type="term" value="F:DNA binding"/>
    <property type="evidence" value="ECO:0007669"/>
    <property type="project" value="UniProtKB-KW"/>
</dbReference>
<dbReference type="Gene3D" id="1.10.150.130">
    <property type="match status" value="1"/>
</dbReference>
<dbReference type="eggNOG" id="COG0582">
    <property type="taxonomic scope" value="Bacteria"/>
</dbReference>
<evidence type="ECO:0000313" key="4">
    <source>
        <dbReference type="EMBL" id="AGF77802.1"/>
    </source>
</evidence>
<evidence type="ECO:0000259" key="3">
    <source>
        <dbReference type="Pfam" id="PF20172"/>
    </source>
</evidence>
<evidence type="ECO:0000313" key="5">
    <source>
        <dbReference type="Proteomes" id="UP000011721"/>
    </source>
</evidence>
<dbReference type="Pfam" id="PF13102">
    <property type="entry name" value="Phage_int_SAM_5"/>
    <property type="match status" value="1"/>
</dbReference>
<sequence length="355" mass="40800">MGFSVSSPTYMYQSPSGYIFRIRIPNDLRVVVGKGEFRYSLRTGISRIAKHRANCIATYLRQLFMNIRTNVINFTKEKIQHLVKEYIGDTLAKDEYCRFHPSKTVGTKVANKEEVSEDNEILMLVTQLLDSMEHFDSNSHSPKDNIQNILRKVKLLVGGEIACCELIDEGLTSSFKKPRNILQGSSINLNATKYSAFSEVEESYILEVEKGGNWTEKTKAENLTIFTLFMRIVGDLPVEQIDRKVMTEYKSILMQLPPNLNKGSRYEGKTVAEIIDSRPEKTLTVNTINKYIRRLSGLFNYAVRNGHMQYNPAEGLQIKSQKRADQERQEYTNEDLQNLFGSKEYMEGKHKCVFQ</sequence>
<protein>
    <submittedName>
        <fullName evidence="4">TmRNA</fullName>
    </submittedName>
</protein>
<name>M1P7Y8_DESSD</name>
<dbReference type="InterPro" id="IPR025269">
    <property type="entry name" value="SAM-like_dom"/>
</dbReference>
<dbReference type="STRING" id="1167006.UWK_01237"/>
<dbReference type="InterPro" id="IPR011010">
    <property type="entry name" value="DNA_brk_join_enz"/>
</dbReference>
<evidence type="ECO:0000256" key="1">
    <source>
        <dbReference type="ARBA" id="ARBA00023125"/>
    </source>
</evidence>
<dbReference type="AlphaFoldDB" id="M1P7Y8"/>
<keyword evidence="5" id="KW-1185">Reference proteome</keyword>
<keyword evidence="1" id="KW-0238">DNA-binding</keyword>
<reference evidence="5" key="1">
    <citation type="journal article" date="2013" name="Stand. Genomic Sci.">
        <title>Complete genome sequence of Desulfocapsa sulfexigens, a marine deltaproteobacterium specialized in disproportionating inorganic sulfur compounds.</title>
        <authorList>
            <person name="Finster K.W."/>
            <person name="Kjeldsen K.U."/>
            <person name="Kube M."/>
            <person name="Reinhardt R."/>
            <person name="Mussmann M."/>
            <person name="Amann R."/>
            <person name="Schreiber L."/>
        </authorList>
    </citation>
    <scope>NUCLEOTIDE SEQUENCE [LARGE SCALE GENOMIC DNA]</scope>
    <source>
        <strain evidence="5">DSM 10523 / SB164P1</strain>
    </source>
</reference>
<accession>M1P7Y8</accession>
<dbReference type="InterPro" id="IPR010998">
    <property type="entry name" value="Integrase_recombinase_N"/>
</dbReference>
<feature type="domain" description="DUF6538" evidence="3">
    <location>
        <begin position="12"/>
        <end position="68"/>
    </location>
</feature>
<gene>
    <name evidence="4" type="ordered locus">UWK_01237</name>
</gene>
<dbReference type="SUPFAM" id="SSF56349">
    <property type="entry name" value="DNA breaking-rejoining enzymes"/>
    <property type="match status" value="1"/>
</dbReference>
<dbReference type="InterPro" id="IPR046668">
    <property type="entry name" value="DUF6538"/>
</dbReference>
<evidence type="ECO:0000259" key="2">
    <source>
        <dbReference type="Pfam" id="PF13102"/>
    </source>
</evidence>
<dbReference type="KEGG" id="dsf:UWK_01237"/>
<dbReference type="HOGENOM" id="CLU_780160_0_0_7"/>
<organism evidence="4 5">
    <name type="scientific">Desulfocapsa sulfexigens (strain DSM 10523 / SB164P1)</name>
    <dbReference type="NCBI Taxonomy" id="1167006"/>
    <lineage>
        <taxon>Bacteria</taxon>
        <taxon>Pseudomonadati</taxon>
        <taxon>Thermodesulfobacteriota</taxon>
        <taxon>Desulfobulbia</taxon>
        <taxon>Desulfobulbales</taxon>
        <taxon>Desulfocapsaceae</taxon>
        <taxon>Desulfocapsa</taxon>
    </lineage>
</organism>